<protein>
    <recommendedName>
        <fullName evidence="7">RING-type domain-containing protein</fullName>
    </recommendedName>
</protein>
<keyword evidence="3" id="KW-0862">Zinc</keyword>
<evidence type="ECO:0000256" key="4">
    <source>
        <dbReference type="PROSITE-ProRule" id="PRU00175"/>
    </source>
</evidence>
<reference evidence="8 9" key="1">
    <citation type="submission" date="2016-09" db="EMBL/GenBank/DDBJ databases">
        <title>Extensive genetic diversity and differential bi-allelic expression allows diatom success in the polar Southern Ocean.</title>
        <authorList>
            <consortium name="DOE Joint Genome Institute"/>
            <person name="Mock T."/>
            <person name="Otillar R.P."/>
            <person name="Strauss J."/>
            <person name="Dupont C."/>
            <person name="Frickenhaus S."/>
            <person name="Maumus F."/>
            <person name="Mcmullan M."/>
            <person name="Sanges R."/>
            <person name="Schmutz J."/>
            <person name="Toseland A."/>
            <person name="Valas R."/>
            <person name="Veluchamy A."/>
            <person name="Ward B.J."/>
            <person name="Allen A."/>
            <person name="Barry K."/>
            <person name="Falciatore A."/>
            <person name="Ferrante M."/>
            <person name="Fortunato A.E."/>
            <person name="Gloeckner G."/>
            <person name="Gruber A."/>
            <person name="Hipkin R."/>
            <person name="Janech M."/>
            <person name="Kroth P."/>
            <person name="Leese F."/>
            <person name="Lindquist E."/>
            <person name="Lyon B.R."/>
            <person name="Martin J."/>
            <person name="Mayer C."/>
            <person name="Parker M."/>
            <person name="Quesneville H."/>
            <person name="Raymond J."/>
            <person name="Uhlig C."/>
            <person name="Valentin K.U."/>
            <person name="Worden A.Z."/>
            <person name="Armbrust E.V."/>
            <person name="Bowler C."/>
            <person name="Green B."/>
            <person name="Moulton V."/>
            <person name="Van Oosterhout C."/>
            <person name="Grigoriev I."/>
        </authorList>
    </citation>
    <scope>NUCLEOTIDE SEQUENCE [LARGE SCALE GENOMIC DNA]</scope>
    <source>
        <strain evidence="8 9">CCMP1102</strain>
    </source>
</reference>
<evidence type="ECO:0000313" key="8">
    <source>
        <dbReference type="EMBL" id="OEU10122.1"/>
    </source>
</evidence>
<dbReference type="PANTHER" id="PTHR14155">
    <property type="entry name" value="RING FINGER DOMAIN-CONTAINING"/>
    <property type="match status" value="1"/>
</dbReference>
<dbReference type="PANTHER" id="PTHR14155:SF610">
    <property type="entry name" value="OS01G0755700 PROTEIN"/>
    <property type="match status" value="1"/>
</dbReference>
<evidence type="ECO:0000256" key="1">
    <source>
        <dbReference type="ARBA" id="ARBA00022723"/>
    </source>
</evidence>
<sequence>MSNNNTATTPTLTTDVIVPVALPTTVAPSTAIPTGDATAPTFRNPPPPPEAERAPTEAPSAITDNTAARPTAIDAPFYYENYHVPTFYDSYDGIFPDARPTVIHSPEYNSDSNLSAADIAISFAVLWIIIFFLLFLRQIENCNCFTSFGNNTSNSGDGNSGTRNNDVTGYSSGLKFNSTERIELYNKTFDSNGNQLILEDKHIKTKAKSTTTNDDGNIDDIIENNNNVFIDIELADAEGNEHVDNDDDPSIYLSVESERRLTCHQDDDEDLIKNVRQFFLNLDLLKGNNNKEKQMISGTCIICFEEFIITDVIVWSEDPKCSHVYHKECMVNYLASNAQREICSTLVVNNNPCPTCRQNYCTVTDEDLVKQEQEQRRQEKREWYLELD</sequence>
<dbReference type="OrthoDB" id="49381at2759"/>
<dbReference type="EMBL" id="KV784373">
    <property type="protein sequence ID" value="OEU10122.1"/>
    <property type="molecule type" value="Genomic_DNA"/>
</dbReference>
<dbReference type="CDD" id="cd16448">
    <property type="entry name" value="RING-H2"/>
    <property type="match status" value="1"/>
</dbReference>
<dbReference type="AlphaFoldDB" id="A0A1E7EW52"/>
<keyword evidence="6" id="KW-0472">Membrane</keyword>
<evidence type="ECO:0000259" key="7">
    <source>
        <dbReference type="PROSITE" id="PS50089"/>
    </source>
</evidence>
<accession>A0A1E7EW52</accession>
<dbReference type="Gene3D" id="3.30.40.10">
    <property type="entry name" value="Zinc/RING finger domain, C3HC4 (zinc finger)"/>
    <property type="match status" value="1"/>
</dbReference>
<keyword evidence="1" id="KW-0479">Metal-binding</keyword>
<dbReference type="KEGG" id="fcy:FRACYDRAFT_247736"/>
<feature type="transmembrane region" description="Helical" evidence="6">
    <location>
        <begin position="116"/>
        <end position="136"/>
    </location>
</feature>
<gene>
    <name evidence="8" type="ORF">FRACYDRAFT_247736</name>
</gene>
<evidence type="ECO:0000256" key="2">
    <source>
        <dbReference type="ARBA" id="ARBA00022771"/>
    </source>
</evidence>
<dbReference type="PROSITE" id="PS50089">
    <property type="entry name" value="ZF_RING_2"/>
    <property type="match status" value="1"/>
</dbReference>
<evidence type="ECO:0000256" key="3">
    <source>
        <dbReference type="ARBA" id="ARBA00022833"/>
    </source>
</evidence>
<keyword evidence="6" id="KW-1133">Transmembrane helix</keyword>
<feature type="region of interest" description="Disordered" evidence="5">
    <location>
        <begin position="28"/>
        <end position="66"/>
    </location>
</feature>
<organism evidence="8 9">
    <name type="scientific">Fragilariopsis cylindrus CCMP1102</name>
    <dbReference type="NCBI Taxonomy" id="635003"/>
    <lineage>
        <taxon>Eukaryota</taxon>
        <taxon>Sar</taxon>
        <taxon>Stramenopiles</taxon>
        <taxon>Ochrophyta</taxon>
        <taxon>Bacillariophyta</taxon>
        <taxon>Bacillariophyceae</taxon>
        <taxon>Bacillariophycidae</taxon>
        <taxon>Bacillariales</taxon>
        <taxon>Bacillariaceae</taxon>
        <taxon>Fragilariopsis</taxon>
    </lineage>
</organism>
<dbReference type="InterPro" id="IPR001841">
    <property type="entry name" value="Znf_RING"/>
</dbReference>
<keyword evidence="2 4" id="KW-0863">Zinc-finger</keyword>
<dbReference type="GO" id="GO:0008270">
    <property type="term" value="F:zinc ion binding"/>
    <property type="evidence" value="ECO:0007669"/>
    <property type="project" value="UniProtKB-KW"/>
</dbReference>
<evidence type="ECO:0000256" key="6">
    <source>
        <dbReference type="SAM" id="Phobius"/>
    </source>
</evidence>
<keyword evidence="9" id="KW-1185">Reference proteome</keyword>
<keyword evidence="6" id="KW-0812">Transmembrane</keyword>
<name>A0A1E7EW52_9STRA</name>
<feature type="domain" description="RING-type" evidence="7">
    <location>
        <begin position="300"/>
        <end position="357"/>
    </location>
</feature>
<evidence type="ECO:0000313" key="9">
    <source>
        <dbReference type="Proteomes" id="UP000095751"/>
    </source>
</evidence>
<dbReference type="Proteomes" id="UP000095751">
    <property type="component" value="Unassembled WGS sequence"/>
</dbReference>
<evidence type="ECO:0000256" key="5">
    <source>
        <dbReference type="SAM" id="MobiDB-lite"/>
    </source>
</evidence>
<dbReference type="InterPro" id="IPR013083">
    <property type="entry name" value="Znf_RING/FYVE/PHD"/>
</dbReference>
<dbReference type="InParanoid" id="A0A1E7EW52"/>
<dbReference type="InterPro" id="IPR053238">
    <property type="entry name" value="RING-H2_zinc_finger"/>
</dbReference>
<proteinExistence type="predicted"/>
<dbReference type="SUPFAM" id="SSF57850">
    <property type="entry name" value="RING/U-box"/>
    <property type="match status" value="1"/>
</dbReference>